<evidence type="ECO:0000313" key="1">
    <source>
        <dbReference type="EMBL" id="PLX18905.1"/>
    </source>
</evidence>
<sequence length="62" mass="6958">MKEVRISFNGNDEKVKKAAQAIYTYIVDGGGEDVLLDILDMEDIEGEMSFDNETGNIIFKVK</sequence>
<reference evidence="1 2" key="1">
    <citation type="submission" date="2017-11" db="EMBL/GenBank/DDBJ databases">
        <title>Genome-resolved metagenomics identifies genetic mobility, metabolic interactions, and unexpected diversity in perchlorate-reducing communities.</title>
        <authorList>
            <person name="Barnum T.P."/>
            <person name="Figueroa I.A."/>
            <person name="Carlstrom C.I."/>
            <person name="Lucas L.N."/>
            <person name="Engelbrektson A.L."/>
            <person name="Coates J.D."/>
        </authorList>
    </citation>
    <scope>NUCLEOTIDE SEQUENCE [LARGE SCALE GENOMIC DNA]</scope>
    <source>
        <strain evidence="1">BM706</strain>
    </source>
</reference>
<proteinExistence type="predicted"/>
<evidence type="ECO:0000313" key="2">
    <source>
        <dbReference type="Proteomes" id="UP000234857"/>
    </source>
</evidence>
<gene>
    <name evidence="1" type="ORF">C0601_03385</name>
</gene>
<comment type="caution">
    <text evidence="1">The sequence shown here is derived from an EMBL/GenBank/DDBJ whole genome shotgun (WGS) entry which is preliminary data.</text>
</comment>
<organism evidence="1 2">
    <name type="scientific">Muiribacterium halophilum</name>
    <dbReference type="NCBI Taxonomy" id="2053465"/>
    <lineage>
        <taxon>Bacteria</taxon>
        <taxon>Candidatus Muiribacteriota</taxon>
        <taxon>Candidatus Muiribacteriia</taxon>
        <taxon>Candidatus Muiribacteriales</taxon>
        <taxon>Candidatus Muiribacteriaceae</taxon>
        <taxon>Candidatus Muiribacterium</taxon>
    </lineage>
</organism>
<name>A0A2N5ZJN6_MUIH1</name>
<dbReference type="AlphaFoldDB" id="A0A2N5ZJN6"/>
<protein>
    <submittedName>
        <fullName evidence="1">Uncharacterized protein</fullName>
    </submittedName>
</protein>
<dbReference type="Proteomes" id="UP000234857">
    <property type="component" value="Unassembled WGS sequence"/>
</dbReference>
<dbReference type="EMBL" id="PKTG01000046">
    <property type="protein sequence ID" value="PLX18905.1"/>
    <property type="molecule type" value="Genomic_DNA"/>
</dbReference>
<accession>A0A2N5ZJN6</accession>